<evidence type="ECO:0000259" key="2">
    <source>
        <dbReference type="Pfam" id="PF13472"/>
    </source>
</evidence>
<reference evidence="3" key="1">
    <citation type="submission" date="2020-02" db="EMBL/GenBank/DDBJ databases">
        <authorList>
            <person name="Meier V. D."/>
        </authorList>
    </citation>
    <scope>NUCLEOTIDE SEQUENCE</scope>
    <source>
        <strain evidence="3">AVDCRST_MAG49</strain>
    </source>
</reference>
<dbReference type="SUPFAM" id="SSF52266">
    <property type="entry name" value="SGNH hydrolase"/>
    <property type="match status" value="1"/>
</dbReference>
<dbReference type="AlphaFoldDB" id="A0A6J4VKT8"/>
<dbReference type="GO" id="GO:0016788">
    <property type="term" value="F:hydrolase activity, acting on ester bonds"/>
    <property type="evidence" value="ECO:0007669"/>
    <property type="project" value="UniProtKB-ARBA"/>
</dbReference>
<proteinExistence type="predicted"/>
<dbReference type="InterPro" id="IPR036514">
    <property type="entry name" value="SGNH_hydro_sf"/>
</dbReference>
<accession>A0A6J4VKT8</accession>
<dbReference type="Gene3D" id="3.40.50.1110">
    <property type="entry name" value="SGNH hydrolase"/>
    <property type="match status" value="1"/>
</dbReference>
<dbReference type="CDD" id="cd00229">
    <property type="entry name" value="SGNH_hydrolase"/>
    <property type="match status" value="1"/>
</dbReference>
<dbReference type="Pfam" id="PF13472">
    <property type="entry name" value="Lipase_GDSL_2"/>
    <property type="match status" value="1"/>
</dbReference>
<sequence>MLTLYTFGDSILDCGWYNEVGLNPGQLLVRNDDRRFPEFRGHDLASRGPARLEHRAVDGATVEDLPPQGRGLAPAGDGAAILTVGGNDLLRGLLVDRGPGIDAFATALDAFVAGLPIRPVLIGNVYDPTFGDDANDFTGVDPVLARANHRGVNAAIAEVAARHGTLVDLHAHFLTGDSTWYTRTIEPSLRGASEVRRCFLRHLPLGSIPPADAPGRRQTGGRRLPGPRPPGPRGSPLANPRDPR</sequence>
<protein>
    <recommendedName>
        <fullName evidence="2">SGNH hydrolase-type esterase domain-containing protein</fullName>
    </recommendedName>
</protein>
<dbReference type="InterPro" id="IPR013830">
    <property type="entry name" value="SGNH_hydro"/>
</dbReference>
<name>A0A6J4VKT8_9BACT</name>
<organism evidence="3">
    <name type="scientific">uncultured Thermomicrobiales bacterium</name>
    <dbReference type="NCBI Taxonomy" id="1645740"/>
    <lineage>
        <taxon>Bacteria</taxon>
        <taxon>Pseudomonadati</taxon>
        <taxon>Thermomicrobiota</taxon>
        <taxon>Thermomicrobia</taxon>
        <taxon>Thermomicrobiales</taxon>
        <taxon>environmental samples</taxon>
    </lineage>
</organism>
<feature type="domain" description="SGNH hydrolase-type esterase" evidence="2">
    <location>
        <begin position="7"/>
        <end position="183"/>
    </location>
</feature>
<evidence type="ECO:0000256" key="1">
    <source>
        <dbReference type="SAM" id="MobiDB-lite"/>
    </source>
</evidence>
<gene>
    <name evidence="3" type="ORF">AVDCRST_MAG49-4541</name>
</gene>
<evidence type="ECO:0000313" key="3">
    <source>
        <dbReference type="EMBL" id="CAA9578765.1"/>
    </source>
</evidence>
<feature type="region of interest" description="Disordered" evidence="1">
    <location>
        <begin position="209"/>
        <end position="244"/>
    </location>
</feature>
<dbReference type="EMBL" id="CADCWG010000319">
    <property type="protein sequence ID" value="CAA9578765.1"/>
    <property type="molecule type" value="Genomic_DNA"/>
</dbReference>